<dbReference type="EMBL" id="LBHU01000004">
    <property type="protein sequence ID" value="KLI62966.1"/>
    <property type="molecule type" value="Genomic_DNA"/>
</dbReference>
<accession>A0A0H0XLT4</accession>
<dbReference type="Proteomes" id="UP000053455">
    <property type="component" value="Unassembled WGS sequence"/>
</dbReference>
<dbReference type="AlphaFoldDB" id="A0A0H0XLT4"/>
<dbReference type="InterPro" id="IPR045500">
    <property type="entry name" value="DUF6491"/>
</dbReference>
<evidence type="ECO:0000313" key="1">
    <source>
        <dbReference type="EMBL" id="KLI62966.1"/>
    </source>
</evidence>
<name>A0A0H0XLT4_9SPHN</name>
<comment type="caution">
    <text evidence="1">The sequence shown here is derived from an EMBL/GenBank/DDBJ whole genome shotgun (WGS) entry which is preliminary data.</text>
</comment>
<organism evidence="1 2">
    <name type="scientific">Aurantiacibacter marinus</name>
    <dbReference type="NCBI Taxonomy" id="874156"/>
    <lineage>
        <taxon>Bacteria</taxon>
        <taxon>Pseudomonadati</taxon>
        <taxon>Pseudomonadota</taxon>
        <taxon>Alphaproteobacteria</taxon>
        <taxon>Sphingomonadales</taxon>
        <taxon>Erythrobacteraceae</taxon>
        <taxon>Aurantiacibacter</taxon>
    </lineage>
</organism>
<dbReference type="STRING" id="874156.GCA_001021555_02694"/>
<gene>
    <name evidence="1" type="ORF">AAV99_13050</name>
</gene>
<dbReference type="Pfam" id="PF20101">
    <property type="entry name" value="DUF6491"/>
    <property type="match status" value="1"/>
</dbReference>
<evidence type="ECO:0000313" key="2">
    <source>
        <dbReference type="Proteomes" id="UP000053455"/>
    </source>
</evidence>
<sequence>MTQAFYTPAKRPFNAMLGAAIMLGLAGCAPVERSGSDASDQVLAQLDTSRSCFNQREIRGYARAPGGTGTRERIYLDTGLNERFLLETVGACPDLDFSLRIRLDTRTIGSVCTDDLATLVIPPTAVQEFGQCPVRVLGRVPKD</sequence>
<proteinExistence type="predicted"/>
<keyword evidence="2" id="KW-1185">Reference proteome</keyword>
<protein>
    <submittedName>
        <fullName evidence="1">Uncharacterized protein</fullName>
    </submittedName>
</protein>
<dbReference type="OrthoDB" id="6400990at2"/>
<dbReference type="RefSeq" id="WP_047094488.1">
    <property type="nucleotide sequence ID" value="NZ_LBHU01000004.1"/>
</dbReference>
<reference evidence="1 2" key="1">
    <citation type="submission" date="2015-04" db="EMBL/GenBank/DDBJ databases">
        <title>The draft genome sequence of Erythrobacter marinus HWDM-33.</title>
        <authorList>
            <person name="Zhuang L."/>
            <person name="Liu Y."/>
            <person name="Shao Z."/>
        </authorList>
    </citation>
    <scope>NUCLEOTIDE SEQUENCE [LARGE SCALE GENOMIC DNA]</scope>
    <source>
        <strain evidence="1 2">HWDM-33</strain>
    </source>
</reference>
<dbReference type="PATRIC" id="fig|874156.12.peg.2691"/>